<keyword evidence="3 4" id="KW-0539">Nucleus</keyword>
<dbReference type="InterPro" id="IPR009057">
    <property type="entry name" value="Homeodomain-like_sf"/>
</dbReference>
<name>A0A8H6DLA6_9HYPO</name>
<feature type="region of interest" description="Disordered" evidence="5">
    <location>
        <begin position="189"/>
        <end position="245"/>
    </location>
</feature>
<sequence>MGDTNDTEHRAPPDATSSGEPFLDFDALDFDPGTLESNVYESAFENGLGGDEFEFNFDDLWSADMTQLPLTVDDTDFTQTQLQGDTSLQRDGLQRPGTDQLALNFGDLRRNVSESPSSTRSPSILTPPIPSPLPPKIGHRFTLDAIRSLKDWFARNTDNPYPNEEEKNMLELQTGLTRTQITNWLANARRRRTTTDNGTQTASGKSGKAPAEYTPTRAGTPIPRRRSEKGMHPLQRWVDSPPENEPAAVSAIARAMASGQLVTSIEVGEARSQVTREYPGDVAIDQRLAVSEHREAHQQIHVPPTAPLVNDGSVRLTAQQPQIQILAKSSAYSAEKIAQAMGCTMNNWVGDWGFEDDILKTIEKALPPYLVELERGTPFPFAASGKPPDSPRSAYELITLELAYFISNHNDNVGSLPSHESLQLEACRIMFASEVTFPEANLDTHGSPSWFRDLLLSSDEIAQQARFAPIRSSTESRLSVLRVKGKNSLFEQCPLESRLQAFMRDRRMRALSEVSDRELQKEAGRIVMQMESELQTKPEFVANWLIGFLYNSTNWISDFRRRADLMSADDSWKLPLPGNMAWSTESTGAQAQHDLSWVNNSSLFDGNDWSFGGQAGPSGTSMTWQANEPANNVDQSTFDASLDDFTWLWSDDKSPPKIPQTTPSPGAEGESGLRPTWLGPGIYVLNDPNHLPWFAREMKRWVKAAMSPNNPICHVPSDEELRHQARCLLYNDDDPWNQTPADHAQWLEMFKKEVGII</sequence>
<evidence type="ECO:0000256" key="2">
    <source>
        <dbReference type="ARBA" id="ARBA00023155"/>
    </source>
</evidence>
<dbReference type="InterPro" id="IPR001356">
    <property type="entry name" value="HD"/>
</dbReference>
<feature type="compositionally biased region" description="Basic and acidic residues" evidence="5">
    <location>
        <begin position="1"/>
        <end position="12"/>
    </location>
</feature>
<comment type="subcellular location">
    <subcellularLocation>
        <location evidence="4">Nucleus</location>
    </subcellularLocation>
</comment>
<gene>
    <name evidence="7" type="ORF">FGLOB1_476</name>
</gene>
<feature type="region of interest" description="Disordered" evidence="5">
    <location>
        <begin position="107"/>
        <end position="137"/>
    </location>
</feature>
<dbReference type="Pfam" id="PF05920">
    <property type="entry name" value="Homeobox_KN"/>
    <property type="match status" value="1"/>
</dbReference>
<proteinExistence type="predicted"/>
<evidence type="ECO:0000256" key="1">
    <source>
        <dbReference type="ARBA" id="ARBA00023125"/>
    </source>
</evidence>
<dbReference type="InterPro" id="IPR050224">
    <property type="entry name" value="TALE_homeobox"/>
</dbReference>
<dbReference type="GO" id="GO:0003677">
    <property type="term" value="F:DNA binding"/>
    <property type="evidence" value="ECO:0007669"/>
    <property type="project" value="UniProtKB-UniRule"/>
</dbReference>
<comment type="caution">
    <text evidence="7">The sequence shown here is derived from an EMBL/GenBank/DDBJ whole genome shotgun (WGS) entry which is preliminary data.</text>
</comment>
<feature type="region of interest" description="Disordered" evidence="5">
    <location>
        <begin position="1"/>
        <end position="27"/>
    </location>
</feature>
<accession>A0A8H6DLA6</accession>
<dbReference type="Proteomes" id="UP000532311">
    <property type="component" value="Unassembled WGS sequence"/>
</dbReference>
<evidence type="ECO:0000256" key="5">
    <source>
        <dbReference type="SAM" id="MobiDB-lite"/>
    </source>
</evidence>
<dbReference type="Gene3D" id="1.10.10.60">
    <property type="entry name" value="Homeodomain-like"/>
    <property type="match status" value="1"/>
</dbReference>
<feature type="region of interest" description="Disordered" evidence="5">
    <location>
        <begin position="652"/>
        <end position="673"/>
    </location>
</feature>
<dbReference type="PROSITE" id="PS50071">
    <property type="entry name" value="HOMEOBOX_2"/>
    <property type="match status" value="1"/>
</dbReference>
<feature type="domain" description="Homeobox" evidence="6">
    <location>
        <begin position="140"/>
        <end position="195"/>
    </location>
</feature>
<reference evidence="7 8" key="1">
    <citation type="submission" date="2020-05" db="EMBL/GenBank/DDBJ databases">
        <title>Identification and distribution of gene clusters putatively required for synthesis of sphingolipid metabolism inhibitors in phylogenetically diverse species of the filamentous fungus Fusarium.</title>
        <authorList>
            <person name="Kim H.-S."/>
            <person name="Busman M."/>
            <person name="Brown D.W."/>
            <person name="Divon H."/>
            <person name="Uhlig S."/>
            <person name="Proctor R.H."/>
        </authorList>
    </citation>
    <scope>NUCLEOTIDE SEQUENCE [LARGE SCALE GENOMIC DNA]</scope>
    <source>
        <strain evidence="7 8">NRRL 26131</strain>
    </source>
</reference>
<protein>
    <submittedName>
        <fullName evidence="7">Monocarboxylate transporter</fullName>
    </submittedName>
</protein>
<keyword evidence="1 4" id="KW-0238">DNA-binding</keyword>
<evidence type="ECO:0000313" key="7">
    <source>
        <dbReference type="EMBL" id="KAF5720840.1"/>
    </source>
</evidence>
<dbReference type="CDD" id="cd00086">
    <property type="entry name" value="homeodomain"/>
    <property type="match status" value="1"/>
</dbReference>
<keyword evidence="8" id="KW-1185">Reference proteome</keyword>
<dbReference type="GO" id="GO:0005634">
    <property type="term" value="C:nucleus"/>
    <property type="evidence" value="ECO:0007669"/>
    <property type="project" value="UniProtKB-SubCell"/>
</dbReference>
<feature type="DNA-binding region" description="Homeobox" evidence="4">
    <location>
        <begin position="142"/>
        <end position="196"/>
    </location>
</feature>
<dbReference type="AlphaFoldDB" id="A0A8H6DLA6"/>
<evidence type="ECO:0000256" key="3">
    <source>
        <dbReference type="ARBA" id="ARBA00023242"/>
    </source>
</evidence>
<keyword evidence="2 4" id="KW-0371">Homeobox</keyword>
<dbReference type="SUPFAM" id="SSF46689">
    <property type="entry name" value="Homeodomain-like"/>
    <property type="match status" value="1"/>
</dbReference>
<dbReference type="EMBL" id="JAAQPF010000015">
    <property type="protein sequence ID" value="KAF5720840.1"/>
    <property type="molecule type" value="Genomic_DNA"/>
</dbReference>
<evidence type="ECO:0000313" key="8">
    <source>
        <dbReference type="Proteomes" id="UP000532311"/>
    </source>
</evidence>
<dbReference type="InterPro" id="IPR008422">
    <property type="entry name" value="KN_HD"/>
</dbReference>
<evidence type="ECO:0000259" key="6">
    <source>
        <dbReference type="PROSITE" id="PS50071"/>
    </source>
</evidence>
<evidence type="ECO:0000256" key="4">
    <source>
        <dbReference type="PROSITE-ProRule" id="PRU00108"/>
    </source>
</evidence>
<dbReference type="PANTHER" id="PTHR11850">
    <property type="entry name" value="HOMEOBOX PROTEIN TRANSCRIPTION FACTORS"/>
    <property type="match status" value="1"/>
</dbReference>
<dbReference type="GO" id="GO:0006355">
    <property type="term" value="P:regulation of DNA-templated transcription"/>
    <property type="evidence" value="ECO:0007669"/>
    <property type="project" value="InterPro"/>
</dbReference>
<feature type="compositionally biased region" description="Low complexity" evidence="5">
    <location>
        <begin position="115"/>
        <end position="124"/>
    </location>
</feature>
<organism evidence="7 8">
    <name type="scientific">Fusarium globosum</name>
    <dbReference type="NCBI Taxonomy" id="78864"/>
    <lineage>
        <taxon>Eukaryota</taxon>
        <taxon>Fungi</taxon>
        <taxon>Dikarya</taxon>
        <taxon>Ascomycota</taxon>
        <taxon>Pezizomycotina</taxon>
        <taxon>Sordariomycetes</taxon>
        <taxon>Hypocreomycetidae</taxon>
        <taxon>Hypocreales</taxon>
        <taxon>Nectriaceae</taxon>
        <taxon>Fusarium</taxon>
        <taxon>Fusarium fujikuroi species complex</taxon>
    </lineage>
</organism>
<feature type="compositionally biased region" description="Pro residues" evidence="5">
    <location>
        <begin position="125"/>
        <end position="135"/>
    </location>
</feature>
<dbReference type="SMART" id="SM00389">
    <property type="entry name" value="HOX"/>
    <property type="match status" value="1"/>
</dbReference>